<dbReference type="EnsemblMetazoa" id="Aqu2.1.28080_001">
    <property type="protein sequence ID" value="Aqu2.1.28080_001"/>
    <property type="gene ID" value="Aqu2.1.28080"/>
</dbReference>
<sequence length="188" mass="20780">MHQSLYQCYIIQGGHSHSPSKYGSVQGDVVVSSYYNGKPQNVNKLIPHFYLVLALILSVLFSFTGVLAFALVFTIPAAIYARKVPHVLCLNNDAYSSQQAIRTRDDQLRRSRLKCSIYCSITGCVVGSLSGLVVFSGIIGLLCTITILLFRFSICNQIVSKNSHVDSQFFHFTVNFKSLICNATTEGN</sequence>
<keyword evidence="1" id="KW-0472">Membrane</keyword>
<dbReference type="AlphaFoldDB" id="A0A1X7UJD2"/>
<dbReference type="InParanoid" id="A0A1X7UJD2"/>
<protein>
    <submittedName>
        <fullName evidence="2">Uncharacterized protein</fullName>
    </submittedName>
</protein>
<keyword evidence="1" id="KW-0812">Transmembrane</keyword>
<name>A0A1X7UJD2_AMPQE</name>
<organism evidence="2">
    <name type="scientific">Amphimedon queenslandica</name>
    <name type="common">Sponge</name>
    <dbReference type="NCBI Taxonomy" id="400682"/>
    <lineage>
        <taxon>Eukaryota</taxon>
        <taxon>Metazoa</taxon>
        <taxon>Porifera</taxon>
        <taxon>Demospongiae</taxon>
        <taxon>Heteroscleromorpha</taxon>
        <taxon>Haplosclerida</taxon>
        <taxon>Niphatidae</taxon>
        <taxon>Amphimedon</taxon>
    </lineage>
</organism>
<feature type="transmembrane region" description="Helical" evidence="1">
    <location>
        <begin position="49"/>
        <end position="73"/>
    </location>
</feature>
<evidence type="ECO:0000256" key="1">
    <source>
        <dbReference type="SAM" id="Phobius"/>
    </source>
</evidence>
<accession>A0A1X7UJD2</accession>
<feature type="transmembrane region" description="Helical" evidence="1">
    <location>
        <begin position="117"/>
        <end position="150"/>
    </location>
</feature>
<evidence type="ECO:0000313" key="2">
    <source>
        <dbReference type="EnsemblMetazoa" id="Aqu2.1.28080_001"/>
    </source>
</evidence>
<reference evidence="2" key="1">
    <citation type="submission" date="2017-05" db="UniProtKB">
        <authorList>
            <consortium name="EnsemblMetazoa"/>
        </authorList>
    </citation>
    <scope>IDENTIFICATION</scope>
</reference>
<proteinExistence type="predicted"/>
<keyword evidence="1" id="KW-1133">Transmembrane helix</keyword>